<dbReference type="Gene3D" id="3.20.20.190">
    <property type="entry name" value="Phosphatidylinositol (PI) phosphodiesterase"/>
    <property type="match status" value="1"/>
</dbReference>
<dbReference type="GO" id="GO:0008081">
    <property type="term" value="F:phosphoric diester hydrolase activity"/>
    <property type="evidence" value="ECO:0007669"/>
    <property type="project" value="InterPro"/>
</dbReference>
<feature type="domain" description="GP-PDE" evidence="1">
    <location>
        <begin position="12"/>
        <end position="234"/>
    </location>
</feature>
<dbReference type="SUPFAM" id="SSF51695">
    <property type="entry name" value="PLC-like phosphodiesterases"/>
    <property type="match status" value="1"/>
</dbReference>
<evidence type="ECO:0000259" key="1">
    <source>
        <dbReference type="PROSITE" id="PS51704"/>
    </source>
</evidence>
<dbReference type="AlphaFoldDB" id="A0A6J7A2M7"/>
<dbReference type="InterPro" id="IPR017946">
    <property type="entry name" value="PLC-like_Pdiesterase_TIM-brl"/>
</dbReference>
<proteinExistence type="predicted"/>
<dbReference type="PROSITE" id="PS51704">
    <property type="entry name" value="GP_PDE"/>
    <property type="match status" value="1"/>
</dbReference>
<dbReference type="PROSITE" id="PS50007">
    <property type="entry name" value="PIPLC_X_DOMAIN"/>
    <property type="match status" value="1"/>
</dbReference>
<dbReference type="CDD" id="cd08556">
    <property type="entry name" value="GDPD"/>
    <property type="match status" value="1"/>
</dbReference>
<dbReference type="PANTHER" id="PTHR46211">
    <property type="entry name" value="GLYCEROPHOSPHORYL DIESTER PHOSPHODIESTERASE"/>
    <property type="match status" value="1"/>
</dbReference>
<organism evidence="2">
    <name type="scientific">freshwater metagenome</name>
    <dbReference type="NCBI Taxonomy" id="449393"/>
    <lineage>
        <taxon>unclassified sequences</taxon>
        <taxon>metagenomes</taxon>
        <taxon>ecological metagenomes</taxon>
    </lineage>
</organism>
<accession>A0A6J7A2M7</accession>
<sequence length="243" mass="27311">MQQRLPSLLDHPIGFAHRGGRAHAPENTLEAFLLALRLGATGLETDVWLSVDGVPVISHDGSVRTGLRTRRIRDLTCAQLPRHLPTLADLLQHCGTDYHLSIDLKDPDAGRSVIDVVRESGTDLLTRVWLCHPRVQELLTLRGYDTDVRLVDSTRLERIKEGPERRLATLAEHGIDGINLFHTEWTGGLSTLAHRFGRTAFGWGIEHQRHFHAAYRMGLDGVYSDHVDRMMDAYREELGKPGL</sequence>
<dbReference type="GO" id="GO:0006629">
    <property type="term" value="P:lipid metabolic process"/>
    <property type="evidence" value="ECO:0007669"/>
    <property type="project" value="InterPro"/>
</dbReference>
<reference evidence="2" key="1">
    <citation type="submission" date="2020-05" db="EMBL/GenBank/DDBJ databases">
        <authorList>
            <person name="Chiriac C."/>
            <person name="Salcher M."/>
            <person name="Ghai R."/>
            <person name="Kavagutti S V."/>
        </authorList>
    </citation>
    <scope>NUCLEOTIDE SEQUENCE</scope>
</reference>
<dbReference type="PANTHER" id="PTHR46211:SF14">
    <property type="entry name" value="GLYCEROPHOSPHODIESTER PHOSPHODIESTERASE"/>
    <property type="match status" value="1"/>
</dbReference>
<dbReference type="Pfam" id="PF03009">
    <property type="entry name" value="GDPD"/>
    <property type="match status" value="1"/>
</dbReference>
<evidence type="ECO:0000313" key="2">
    <source>
        <dbReference type="EMBL" id="CAB4827157.1"/>
    </source>
</evidence>
<gene>
    <name evidence="2" type="ORF">UFOPK3001_02553</name>
</gene>
<protein>
    <submittedName>
        <fullName evidence="2">Unannotated protein</fullName>
    </submittedName>
</protein>
<dbReference type="EMBL" id="CAFAAJ010000269">
    <property type="protein sequence ID" value="CAB4827157.1"/>
    <property type="molecule type" value="Genomic_DNA"/>
</dbReference>
<dbReference type="InterPro" id="IPR030395">
    <property type="entry name" value="GP_PDE_dom"/>
</dbReference>
<name>A0A6J7A2M7_9ZZZZ</name>